<comment type="caution">
    <text evidence="2">The sequence shown here is derived from an EMBL/GenBank/DDBJ whole genome shotgun (WGS) entry which is preliminary data.</text>
</comment>
<keyword evidence="1" id="KW-0812">Transmembrane</keyword>
<dbReference type="OrthoDB" id="5118341at2759"/>
<accession>A0A3D8QAL8</accession>
<feature type="transmembrane region" description="Helical" evidence="1">
    <location>
        <begin position="285"/>
        <end position="303"/>
    </location>
</feature>
<protein>
    <submittedName>
        <fullName evidence="2">Uncharacterized protein</fullName>
    </submittedName>
</protein>
<keyword evidence="1" id="KW-0472">Membrane</keyword>
<keyword evidence="3" id="KW-1185">Reference proteome</keyword>
<dbReference type="EMBL" id="PDLM01000017">
    <property type="protein sequence ID" value="RDW58658.1"/>
    <property type="molecule type" value="Genomic_DNA"/>
</dbReference>
<dbReference type="Proteomes" id="UP000256645">
    <property type="component" value="Unassembled WGS sequence"/>
</dbReference>
<gene>
    <name evidence="2" type="ORF">BP6252_13134</name>
</gene>
<evidence type="ECO:0000256" key="1">
    <source>
        <dbReference type="SAM" id="Phobius"/>
    </source>
</evidence>
<dbReference type="AlphaFoldDB" id="A0A3D8QAL8"/>
<feature type="transmembrane region" description="Helical" evidence="1">
    <location>
        <begin position="260"/>
        <end position="279"/>
    </location>
</feature>
<organism evidence="2 3">
    <name type="scientific">Coleophoma cylindrospora</name>
    <dbReference type="NCBI Taxonomy" id="1849047"/>
    <lineage>
        <taxon>Eukaryota</taxon>
        <taxon>Fungi</taxon>
        <taxon>Dikarya</taxon>
        <taxon>Ascomycota</taxon>
        <taxon>Pezizomycotina</taxon>
        <taxon>Leotiomycetes</taxon>
        <taxon>Helotiales</taxon>
        <taxon>Dermateaceae</taxon>
        <taxon>Coleophoma</taxon>
    </lineage>
</organism>
<feature type="transmembrane region" description="Helical" evidence="1">
    <location>
        <begin position="234"/>
        <end position="253"/>
    </location>
</feature>
<reference evidence="2 3" key="1">
    <citation type="journal article" date="2018" name="IMA Fungus">
        <title>IMA Genome-F 9: Draft genome sequence of Annulohypoxylon stygium, Aspergillus mulundensis, Berkeleyomyces basicola (syn. Thielaviopsis basicola), Ceratocystis smalleyi, two Cercospora beticola strains, Coleophoma cylindrospora, Fusarium fracticaudum, Phialophora cf. hyalina, and Morchella septimelata.</title>
        <authorList>
            <person name="Wingfield B.D."/>
            <person name="Bills G.F."/>
            <person name="Dong Y."/>
            <person name="Huang W."/>
            <person name="Nel W.J."/>
            <person name="Swalarsk-Parry B.S."/>
            <person name="Vaghefi N."/>
            <person name="Wilken P.M."/>
            <person name="An Z."/>
            <person name="de Beer Z.W."/>
            <person name="De Vos L."/>
            <person name="Chen L."/>
            <person name="Duong T.A."/>
            <person name="Gao Y."/>
            <person name="Hammerbacher A."/>
            <person name="Kikkert J.R."/>
            <person name="Li Y."/>
            <person name="Li H."/>
            <person name="Li K."/>
            <person name="Li Q."/>
            <person name="Liu X."/>
            <person name="Ma X."/>
            <person name="Naidoo K."/>
            <person name="Pethybridge S.J."/>
            <person name="Sun J."/>
            <person name="Steenkamp E.T."/>
            <person name="van der Nest M.A."/>
            <person name="van Wyk S."/>
            <person name="Wingfield M.J."/>
            <person name="Xiong C."/>
            <person name="Yue Q."/>
            <person name="Zhang X."/>
        </authorList>
    </citation>
    <scope>NUCLEOTIDE SEQUENCE [LARGE SCALE GENOMIC DNA]</scope>
    <source>
        <strain evidence="2 3">BP6252</strain>
    </source>
</reference>
<sequence>MVGPSQNSINREAEHMVRNMKTASKGKDHAVIGVLRSEAIAHVNNGLKLASWKKLFGKKQEDYPLLVTSVEELQKAIETIRKKFRHCEVLTILVSTQVDVLYRFVVGSRCQTLQIFRCGSDTNRSGRLLIAGDSTFNRISIDEWQGEERNGRRLLLGDGVGMTVNSRWRSSVASSVYNLNQEQQEELKAHLEAMRDGKMHKKWWKQWKGPVAAILGLMTTTGKIVMGLKVSAGGAYVSFNCAAFSLQAGGGLFKTCTVATVMGPAVLLGVGVAAAVYFIPWGDLISWIGSLVSYLSSTIWRLWEGFLSWWNQWQEDIRIWWSQQQAAQISRRGSRPM</sequence>
<proteinExistence type="predicted"/>
<keyword evidence="1" id="KW-1133">Transmembrane helix</keyword>
<evidence type="ECO:0000313" key="2">
    <source>
        <dbReference type="EMBL" id="RDW58658.1"/>
    </source>
</evidence>
<evidence type="ECO:0000313" key="3">
    <source>
        <dbReference type="Proteomes" id="UP000256645"/>
    </source>
</evidence>
<name>A0A3D8QAL8_9HELO</name>